<keyword evidence="3" id="KW-1185">Reference proteome</keyword>
<evidence type="ECO:0000313" key="2">
    <source>
        <dbReference type="EMBL" id="OCW57287.1"/>
    </source>
</evidence>
<feature type="signal peptide" evidence="1">
    <location>
        <begin position="1"/>
        <end position="20"/>
    </location>
</feature>
<dbReference type="InterPro" id="IPR009780">
    <property type="entry name" value="DUF1344"/>
</dbReference>
<dbReference type="Pfam" id="PF07076">
    <property type="entry name" value="DUF1344"/>
    <property type="match status" value="1"/>
</dbReference>
<keyword evidence="1" id="KW-0732">Signal</keyword>
<dbReference type="AlphaFoldDB" id="A0A1C1YV13"/>
<sequence length="80" mass="8128">MKKIILTAASVLAFAGAAYAAEAEGVVSNYDPATKMIMLESGETFTVADGVEVGDLQPGGKVTITYDDGTTNATAVTPAE</sequence>
<dbReference type="Proteomes" id="UP000094795">
    <property type="component" value="Unassembled WGS sequence"/>
</dbReference>
<dbReference type="EMBL" id="LQZT01000018">
    <property type="protein sequence ID" value="OCW57287.1"/>
    <property type="molecule type" value="Genomic_DNA"/>
</dbReference>
<dbReference type="OrthoDB" id="8116132at2"/>
<proteinExistence type="predicted"/>
<protein>
    <recommendedName>
        <fullName evidence="4">DUF1344 domain-containing protein</fullName>
    </recommendedName>
</protein>
<organism evidence="2 3">
    <name type="scientific">Hoeflea olei</name>
    <dbReference type="NCBI Taxonomy" id="1480615"/>
    <lineage>
        <taxon>Bacteria</taxon>
        <taxon>Pseudomonadati</taxon>
        <taxon>Pseudomonadota</taxon>
        <taxon>Alphaproteobacteria</taxon>
        <taxon>Hyphomicrobiales</taxon>
        <taxon>Rhizobiaceae</taxon>
        <taxon>Hoeflea</taxon>
    </lineage>
</organism>
<evidence type="ECO:0000313" key="3">
    <source>
        <dbReference type="Proteomes" id="UP000094795"/>
    </source>
</evidence>
<gene>
    <name evidence="2" type="ORF">AWJ14_14000</name>
</gene>
<dbReference type="RefSeq" id="WP_066179416.1">
    <property type="nucleotide sequence ID" value="NZ_LQZT01000018.1"/>
</dbReference>
<accession>A0A1C1YV13</accession>
<evidence type="ECO:0000256" key="1">
    <source>
        <dbReference type="SAM" id="SignalP"/>
    </source>
</evidence>
<comment type="caution">
    <text evidence="2">The sequence shown here is derived from an EMBL/GenBank/DDBJ whole genome shotgun (WGS) entry which is preliminary data.</text>
</comment>
<evidence type="ECO:0008006" key="4">
    <source>
        <dbReference type="Google" id="ProtNLM"/>
    </source>
</evidence>
<name>A0A1C1YV13_9HYPH</name>
<feature type="chain" id="PRO_5008656546" description="DUF1344 domain-containing protein" evidence="1">
    <location>
        <begin position="21"/>
        <end position="80"/>
    </location>
</feature>
<reference evidence="2 3" key="1">
    <citation type="submission" date="2015-12" db="EMBL/GenBank/DDBJ databases">
        <authorList>
            <person name="Shamseldin A."/>
            <person name="Moawad H."/>
            <person name="Abd El-Rahim W.M."/>
            <person name="Sadowsky M.J."/>
        </authorList>
    </citation>
    <scope>NUCLEOTIDE SEQUENCE [LARGE SCALE GENOMIC DNA]</scope>
    <source>
        <strain evidence="2 3">JC234</strain>
    </source>
</reference>
<dbReference type="STRING" id="1480615.AWJ14_14000"/>